<accession>A0A8J5K150</accession>
<keyword evidence="2" id="KW-1133">Transmembrane helix</keyword>
<feature type="region of interest" description="Disordered" evidence="1">
    <location>
        <begin position="275"/>
        <end position="303"/>
    </location>
</feature>
<gene>
    <name evidence="3" type="ORF">Hamer_G005073</name>
</gene>
<dbReference type="OrthoDB" id="6355032at2759"/>
<feature type="region of interest" description="Disordered" evidence="1">
    <location>
        <begin position="326"/>
        <end position="352"/>
    </location>
</feature>
<evidence type="ECO:0000256" key="1">
    <source>
        <dbReference type="SAM" id="MobiDB-lite"/>
    </source>
</evidence>
<feature type="transmembrane region" description="Helical" evidence="2">
    <location>
        <begin position="238"/>
        <end position="259"/>
    </location>
</feature>
<name>A0A8J5K150_HOMAM</name>
<evidence type="ECO:0000313" key="3">
    <source>
        <dbReference type="EMBL" id="KAG7164683.1"/>
    </source>
</evidence>
<proteinExistence type="predicted"/>
<dbReference type="EMBL" id="JAHLQT010024959">
    <property type="protein sequence ID" value="KAG7164683.1"/>
    <property type="molecule type" value="Genomic_DNA"/>
</dbReference>
<sequence length="352" mass="39885">MLPSTGKTWTPHKHSSLSAKLRVNDIFDEVPQVSSTIYTKMMLPTLFSLLSVLWWATSLPLLALAGKCVPRNHSIPVETRGWPVLAAFKMPPMKEANFQLGLSRKHNTHTNLTLTTKGKQDEMMLVEMVVESQNRSINTSLMVLLIPNTWSTLKINVHKNKLVVTVVGETNALNYTTRILLDFLHHQGVDAVTSFCPSTCLADVDLQCLYDTGNRSSEPTVNQKESEDESKSQGIPSWPFFLVLFLLVVVCFLFMAWRYQRHQIKMQRRLQAQTEATMQRNSQGRPQTGNFGPSRESNQETRVEGERHILSDRVQYSSILMSFDGPYSGEDEEEHTPHNHSLPTAPTVRTMC</sequence>
<organism evidence="3 4">
    <name type="scientific">Homarus americanus</name>
    <name type="common">American lobster</name>
    <dbReference type="NCBI Taxonomy" id="6706"/>
    <lineage>
        <taxon>Eukaryota</taxon>
        <taxon>Metazoa</taxon>
        <taxon>Ecdysozoa</taxon>
        <taxon>Arthropoda</taxon>
        <taxon>Crustacea</taxon>
        <taxon>Multicrustacea</taxon>
        <taxon>Malacostraca</taxon>
        <taxon>Eumalacostraca</taxon>
        <taxon>Eucarida</taxon>
        <taxon>Decapoda</taxon>
        <taxon>Pleocyemata</taxon>
        <taxon>Astacidea</taxon>
        <taxon>Nephropoidea</taxon>
        <taxon>Nephropidae</taxon>
        <taxon>Homarus</taxon>
    </lineage>
</organism>
<keyword evidence="4" id="KW-1185">Reference proteome</keyword>
<reference evidence="3" key="1">
    <citation type="journal article" date="2021" name="Sci. Adv.">
        <title>The American lobster genome reveals insights on longevity, neural, and immune adaptations.</title>
        <authorList>
            <person name="Polinski J.M."/>
            <person name="Zimin A.V."/>
            <person name="Clark K.F."/>
            <person name="Kohn A.B."/>
            <person name="Sadowski N."/>
            <person name="Timp W."/>
            <person name="Ptitsyn A."/>
            <person name="Khanna P."/>
            <person name="Romanova D.Y."/>
            <person name="Williams P."/>
            <person name="Greenwood S.J."/>
            <person name="Moroz L.L."/>
            <person name="Walt D.R."/>
            <person name="Bodnar A.G."/>
        </authorList>
    </citation>
    <scope>NUCLEOTIDE SEQUENCE</scope>
    <source>
        <strain evidence="3">GMGI-L3</strain>
    </source>
</reference>
<keyword evidence="2" id="KW-0812">Transmembrane</keyword>
<dbReference type="AlphaFoldDB" id="A0A8J5K150"/>
<keyword evidence="2" id="KW-0472">Membrane</keyword>
<dbReference type="Proteomes" id="UP000747542">
    <property type="component" value="Unassembled WGS sequence"/>
</dbReference>
<feature type="compositionally biased region" description="Polar residues" evidence="1">
    <location>
        <begin position="275"/>
        <end position="291"/>
    </location>
</feature>
<evidence type="ECO:0000313" key="4">
    <source>
        <dbReference type="Proteomes" id="UP000747542"/>
    </source>
</evidence>
<protein>
    <submittedName>
        <fullName evidence="3">Uncharacterized protein</fullName>
    </submittedName>
</protein>
<evidence type="ECO:0000256" key="2">
    <source>
        <dbReference type="SAM" id="Phobius"/>
    </source>
</evidence>
<comment type="caution">
    <text evidence="3">The sequence shown here is derived from an EMBL/GenBank/DDBJ whole genome shotgun (WGS) entry which is preliminary data.</text>
</comment>